<dbReference type="InterPro" id="IPR009057">
    <property type="entry name" value="Homeodomain-like_sf"/>
</dbReference>
<dbReference type="Proteomes" id="UP001198439">
    <property type="component" value="Unassembled WGS sequence"/>
</dbReference>
<dbReference type="Proteomes" id="UP000241201">
    <property type="component" value="Unassembled WGS sequence"/>
</dbReference>
<evidence type="ECO:0000256" key="1">
    <source>
        <dbReference type="ARBA" id="ARBA00023125"/>
    </source>
</evidence>
<dbReference type="InterPro" id="IPR039532">
    <property type="entry name" value="TetR_C_Firmicutes"/>
</dbReference>
<dbReference type="GO" id="GO:0003677">
    <property type="term" value="F:DNA binding"/>
    <property type="evidence" value="ECO:0007669"/>
    <property type="project" value="UniProtKB-UniRule"/>
</dbReference>
<comment type="caution">
    <text evidence="5">The sequence shown here is derived from an EMBL/GenBank/DDBJ whole genome shotgun (WGS) entry which is preliminary data.</text>
</comment>
<keyword evidence="1 2" id="KW-0238">DNA-binding</keyword>
<feature type="domain" description="HTH tetR-type" evidence="3">
    <location>
        <begin position="2"/>
        <end position="62"/>
    </location>
</feature>
<dbReference type="EMBL" id="PYLP01000003">
    <property type="protein sequence ID" value="PST41325.1"/>
    <property type="molecule type" value="Genomic_DNA"/>
</dbReference>
<dbReference type="Gene3D" id="1.10.357.10">
    <property type="entry name" value="Tetracycline Repressor, domain 2"/>
    <property type="match status" value="1"/>
</dbReference>
<dbReference type="InterPro" id="IPR050624">
    <property type="entry name" value="HTH-type_Tx_Regulator"/>
</dbReference>
<dbReference type="PROSITE" id="PS50977">
    <property type="entry name" value="HTH_TETR_2"/>
    <property type="match status" value="1"/>
</dbReference>
<dbReference type="Pfam" id="PF14278">
    <property type="entry name" value="TetR_C_8"/>
    <property type="match status" value="1"/>
</dbReference>
<dbReference type="PANTHER" id="PTHR43479:SF7">
    <property type="entry name" value="TETR-FAMILY TRANSCRIPTIONAL REGULATOR"/>
    <property type="match status" value="1"/>
</dbReference>
<keyword evidence="6" id="KW-1185">Reference proteome</keyword>
<accession>A0A2T3G194</accession>
<sequence length="178" mass="21292">MKKTKEIIIDAFWQLLEEKTFNKITVQNIVERCALNRNTFYYHFQDIPNLAEYTVKLWADEIIQNNYEFGSPMTCLSPLVEEFIKHKKAFQHLYSSTQKDEFITYTNHVALHIVKMFMKQSSHYVTRSNEEKETLTHFYKCLMIGILIDWLECQGDYDLKLFVEKIYHLIDNSSQTLL</sequence>
<gene>
    <name evidence="5" type="ORF">C7U55_04065</name>
    <name evidence="4" type="ORF">LJD69_00730</name>
</gene>
<evidence type="ECO:0000259" key="3">
    <source>
        <dbReference type="PROSITE" id="PS50977"/>
    </source>
</evidence>
<evidence type="ECO:0000313" key="5">
    <source>
        <dbReference type="EMBL" id="PST41325.1"/>
    </source>
</evidence>
<dbReference type="EMBL" id="JAJDKZ010000002">
    <property type="protein sequence ID" value="MCB8609116.1"/>
    <property type="molecule type" value="Genomic_DNA"/>
</dbReference>
<dbReference type="Pfam" id="PF00440">
    <property type="entry name" value="TetR_N"/>
    <property type="match status" value="1"/>
</dbReference>
<dbReference type="SUPFAM" id="SSF46689">
    <property type="entry name" value="Homeodomain-like"/>
    <property type="match status" value="1"/>
</dbReference>
<feature type="DNA-binding region" description="H-T-H motif" evidence="2">
    <location>
        <begin position="25"/>
        <end position="44"/>
    </location>
</feature>
<reference evidence="6" key="1">
    <citation type="submission" date="2018-03" db="EMBL/GenBank/DDBJ databases">
        <title>Lachnoclostridium SNUG30370 gen.nov., sp.nov., isolated from human faeces.</title>
        <authorList>
            <person name="Seo B."/>
            <person name="Jeon K."/>
            <person name="Ko G."/>
        </authorList>
    </citation>
    <scope>NUCLEOTIDE SEQUENCE [LARGE SCALE GENOMIC DNA]</scope>
    <source>
        <strain evidence="6">SNUG30370</strain>
    </source>
</reference>
<dbReference type="AlphaFoldDB" id="A0A2T3G194"/>
<dbReference type="PANTHER" id="PTHR43479">
    <property type="entry name" value="ACREF/ENVCD OPERON REPRESSOR-RELATED"/>
    <property type="match status" value="1"/>
</dbReference>
<organism evidence="5 6">
    <name type="scientific">Faecalibacillus faecis</name>
    <dbReference type="NCBI Taxonomy" id="1982628"/>
    <lineage>
        <taxon>Bacteria</taxon>
        <taxon>Bacillati</taxon>
        <taxon>Bacillota</taxon>
        <taxon>Erysipelotrichia</taxon>
        <taxon>Erysipelotrichales</taxon>
        <taxon>Coprobacillaceae</taxon>
        <taxon>Faecalibacillus</taxon>
    </lineage>
</organism>
<evidence type="ECO:0000313" key="6">
    <source>
        <dbReference type="Proteomes" id="UP000241201"/>
    </source>
</evidence>
<reference evidence="5" key="2">
    <citation type="journal article" date="2019" name="Int. J. Syst. Evol. Microbiol.">
        <title>Faecalibacillus intestinalis gen. nov., sp. nov. and Faecalibacillus faecis sp. nov., isolated from human faeces.</title>
        <authorList>
            <person name="Seo B."/>
            <person name="Jeon K."/>
            <person name="Baek I."/>
            <person name="Lee Y.M."/>
            <person name="Baek K."/>
            <person name="Ko G."/>
        </authorList>
    </citation>
    <scope>NUCLEOTIDE SEQUENCE</scope>
    <source>
        <strain evidence="5">SNUG30370</strain>
    </source>
</reference>
<proteinExistence type="predicted"/>
<evidence type="ECO:0000313" key="4">
    <source>
        <dbReference type="EMBL" id="MCB8609116.1"/>
    </source>
</evidence>
<evidence type="ECO:0000256" key="2">
    <source>
        <dbReference type="PROSITE-ProRule" id="PRU00335"/>
    </source>
</evidence>
<name>A0A2T3G194_9FIRM</name>
<protein>
    <submittedName>
        <fullName evidence="5">TetR family transcriptional regulator</fullName>
    </submittedName>
    <submittedName>
        <fullName evidence="4">TetR/AcrR family transcriptional regulator C-terminal domain-containing protein</fullName>
    </submittedName>
</protein>
<dbReference type="InterPro" id="IPR001647">
    <property type="entry name" value="HTH_TetR"/>
</dbReference>
<dbReference type="GeneID" id="77470278"/>
<dbReference type="RefSeq" id="WP_106987460.1">
    <property type="nucleotide sequence ID" value="NZ_DBGCOW010000095.1"/>
</dbReference>
<reference evidence="4" key="3">
    <citation type="submission" date="2021-10" db="EMBL/GenBank/DDBJ databases">
        <title>Collection of gut derived symbiotic bacterial strains cultured from healthy donors.</title>
        <authorList>
            <person name="Lin H."/>
            <person name="Littmann E."/>
            <person name="Kohout C."/>
            <person name="Pamer E.G."/>
        </authorList>
    </citation>
    <scope>NUCLEOTIDE SEQUENCE</scope>
    <source>
        <strain evidence="4">DFI.4.48</strain>
    </source>
</reference>